<evidence type="ECO:0000256" key="1">
    <source>
        <dbReference type="ARBA" id="ARBA00004496"/>
    </source>
</evidence>
<dbReference type="Proteomes" id="UP000092746">
    <property type="component" value="Unassembled WGS sequence"/>
</dbReference>
<proteinExistence type="inferred from homology"/>
<comment type="caution">
    <text evidence="5">The sequence shown here is derived from an EMBL/GenBank/DDBJ whole genome shotgun (WGS) entry which is preliminary data.</text>
</comment>
<dbReference type="GO" id="GO:0005737">
    <property type="term" value="C:cytoplasm"/>
    <property type="evidence" value="ECO:0007669"/>
    <property type="project" value="UniProtKB-SubCell"/>
</dbReference>
<accession>A0AAP7GVI8</accession>
<dbReference type="GO" id="GO:0005048">
    <property type="term" value="F:signal sequence binding"/>
    <property type="evidence" value="ECO:0007669"/>
    <property type="project" value="UniProtKB-UniRule"/>
</dbReference>
<protein>
    <recommendedName>
        <fullName evidence="4">Chaperone NapD</fullName>
    </recommendedName>
    <alternativeName>
        <fullName evidence="4">NapA signal peptide-binding chaperone NapD</fullName>
    </alternativeName>
</protein>
<comment type="subcellular location">
    <subcellularLocation>
        <location evidence="1 4">Cytoplasm</location>
    </subcellularLocation>
</comment>
<dbReference type="PANTHER" id="PTHR38603:SF1">
    <property type="entry name" value="CHAPERONE NAPD"/>
    <property type="match status" value="1"/>
</dbReference>
<comment type="function">
    <text evidence="4">Chaperone for NapA, the catalytic subunit of the periplasmic nitrate reductase. It binds directly and specifically to the twin-arginine signal peptide of NapA, preventing premature interaction with the Tat translocase and premature export.</text>
</comment>
<dbReference type="PANTHER" id="PTHR38603">
    <property type="entry name" value="CHAPERONE NAPD"/>
    <property type="match status" value="1"/>
</dbReference>
<comment type="similarity">
    <text evidence="4">Belongs to the NapD family.</text>
</comment>
<name>A0AAP7GVI8_AGGAP</name>
<evidence type="ECO:0000256" key="2">
    <source>
        <dbReference type="ARBA" id="ARBA00022490"/>
    </source>
</evidence>
<keyword evidence="2 4" id="KW-0963">Cytoplasm</keyword>
<evidence type="ECO:0000313" key="5">
    <source>
        <dbReference type="EMBL" id="OBY49550.1"/>
    </source>
</evidence>
<gene>
    <name evidence="4" type="primary">napD</name>
    <name evidence="5" type="ORF">BBB52_10775</name>
</gene>
<comment type="subunit">
    <text evidence="4">Interacts with the cytoplasmic NapA precursor.</text>
</comment>
<sequence length="96" mass="10795">MNKNKTDILTMEEAKDWHVVGLVVQGNPKKIAAIRTALLAIPHTEVPTFDEKIGKIVAVMQSHDQHILLKNMESVKDIDGVITVSLIYHQQDEQPE</sequence>
<evidence type="ECO:0000313" key="6">
    <source>
        <dbReference type="Proteomes" id="UP000092746"/>
    </source>
</evidence>
<evidence type="ECO:0000256" key="3">
    <source>
        <dbReference type="ARBA" id="ARBA00023186"/>
    </source>
</evidence>
<dbReference type="HAMAP" id="MF_02200">
    <property type="entry name" value="NapD"/>
    <property type="match status" value="1"/>
</dbReference>
<dbReference type="AlphaFoldDB" id="A0AAP7GVI8"/>
<dbReference type="EMBL" id="MAQE01000019">
    <property type="protein sequence ID" value="OBY49550.1"/>
    <property type="molecule type" value="Genomic_DNA"/>
</dbReference>
<dbReference type="GO" id="GO:0051224">
    <property type="term" value="P:negative regulation of protein transport"/>
    <property type="evidence" value="ECO:0007669"/>
    <property type="project" value="UniProtKB-UniRule"/>
</dbReference>
<dbReference type="InterPro" id="IPR005623">
    <property type="entry name" value="Chaperone_NapD_NO3_reduct"/>
</dbReference>
<reference evidence="5 6" key="1">
    <citation type="submission" date="2016-06" db="EMBL/GenBank/DDBJ databases">
        <title>Simultaneous identification of Haemophilus influenzae and Haemophilus haemolyticus using TaqMan real-time PCR.</title>
        <authorList>
            <person name="Price E.P."/>
            <person name="Sarovich D.S."/>
            <person name="Harris T."/>
            <person name="Spargo J.C."/>
            <person name="Nosworthy E."/>
            <person name="Beissbarth J."/>
            <person name="Smith-Vaughan H."/>
        </authorList>
    </citation>
    <scope>NUCLEOTIDE SEQUENCE [LARGE SCALE GENOMIC DNA]</scope>
    <source>
        <strain evidence="5 6">ATCC 7901</strain>
    </source>
</reference>
<organism evidence="5 6">
    <name type="scientific">Aggregatibacter aphrophilus</name>
    <name type="common">Haemophilus aphrophilus</name>
    <dbReference type="NCBI Taxonomy" id="732"/>
    <lineage>
        <taxon>Bacteria</taxon>
        <taxon>Pseudomonadati</taxon>
        <taxon>Pseudomonadota</taxon>
        <taxon>Gammaproteobacteria</taxon>
        <taxon>Pasteurellales</taxon>
        <taxon>Pasteurellaceae</taxon>
        <taxon>Aggregatibacter</taxon>
    </lineage>
</organism>
<dbReference type="Gene3D" id="3.30.70.920">
    <property type="match status" value="1"/>
</dbReference>
<dbReference type="Pfam" id="PF03927">
    <property type="entry name" value="NapD"/>
    <property type="match status" value="1"/>
</dbReference>
<dbReference type="RefSeq" id="WP_065295974.1">
    <property type="nucleotide sequence ID" value="NZ_CAUUMV010000016.1"/>
</dbReference>
<evidence type="ECO:0000256" key="4">
    <source>
        <dbReference type="HAMAP-Rule" id="MF_02200"/>
    </source>
</evidence>
<keyword evidence="3 4" id="KW-0143">Chaperone</keyword>